<dbReference type="Pfam" id="PF12697">
    <property type="entry name" value="Abhydrolase_6"/>
    <property type="match status" value="1"/>
</dbReference>
<proteinExistence type="predicted"/>
<evidence type="ECO:0000259" key="3">
    <source>
        <dbReference type="Pfam" id="PF20434"/>
    </source>
</evidence>
<evidence type="ECO:0000313" key="4">
    <source>
        <dbReference type="EMBL" id="MFB9734099.1"/>
    </source>
</evidence>
<dbReference type="PANTHER" id="PTHR37017:SF10">
    <property type="entry name" value="AB HYDROLASE-1 DOMAIN-CONTAINING PROTEIN"/>
    <property type="match status" value="1"/>
</dbReference>
<dbReference type="InterPro" id="IPR052897">
    <property type="entry name" value="Sec-Metab_Biosynth_Hydrolase"/>
</dbReference>
<evidence type="ECO:0000256" key="1">
    <source>
        <dbReference type="SAM" id="MobiDB-lite"/>
    </source>
</evidence>
<evidence type="ECO:0000259" key="2">
    <source>
        <dbReference type="Pfam" id="PF12697"/>
    </source>
</evidence>
<dbReference type="SUPFAM" id="SSF53474">
    <property type="entry name" value="alpha/beta-Hydrolases"/>
    <property type="match status" value="2"/>
</dbReference>
<dbReference type="PANTHER" id="PTHR37017">
    <property type="entry name" value="AB HYDROLASE-1 DOMAIN-CONTAINING PROTEIN-RELATED"/>
    <property type="match status" value="1"/>
</dbReference>
<dbReference type="GO" id="GO:0016787">
    <property type="term" value="F:hydrolase activity"/>
    <property type="evidence" value="ECO:0007669"/>
    <property type="project" value="UniProtKB-KW"/>
</dbReference>
<comment type="caution">
    <text evidence="4">The sequence shown here is derived from an EMBL/GenBank/DDBJ whole genome shotgun (WGS) entry which is preliminary data.</text>
</comment>
<dbReference type="InterPro" id="IPR049492">
    <property type="entry name" value="BD-FAE-like_dom"/>
</dbReference>
<keyword evidence="5" id="KW-1185">Reference proteome</keyword>
<dbReference type="EMBL" id="JBHMAR010000002">
    <property type="protein sequence ID" value="MFB9734099.1"/>
    <property type="molecule type" value="Genomic_DNA"/>
</dbReference>
<organism evidence="4 5">
    <name type="scientific">Streptomyces thermocoprophilus</name>
    <dbReference type="NCBI Taxonomy" id="78356"/>
    <lineage>
        <taxon>Bacteria</taxon>
        <taxon>Bacillati</taxon>
        <taxon>Actinomycetota</taxon>
        <taxon>Actinomycetes</taxon>
        <taxon>Kitasatosporales</taxon>
        <taxon>Streptomycetaceae</taxon>
        <taxon>Streptomyces</taxon>
    </lineage>
</organism>
<feature type="domain" description="AB hydrolase-1" evidence="2">
    <location>
        <begin position="4"/>
        <end position="238"/>
    </location>
</feature>
<gene>
    <name evidence="4" type="ORF">ACFFRO_02890</name>
</gene>
<accession>A0ABV5V8I8</accession>
<keyword evidence="4" id="KW-0378">Hydrolase</keyword>
<feature type="region of interest" description="Disordered" evidence="1">
    <location>
        <begin position="119"/>
        <end position="139"/>
    </location>
</feature>
<dbReference type="InterPro" id="IPR000073">
    <property type="entry name" value="AB_hydrolase_1"/>
</dbReference>
<feature type="domain" description="BD-FAE-like" evidence="3">
    <location>
        <begin position="281"/>
        <end position="381"/>
    </location>
</feature>
<dbReference type="Proteomes" id="UP001589703">
    <property type="component" value="Unassembled WGS sequence"/>
</dbReference>
<dbReference type="InterPro" id="IPR029058">
    <property type="entry name" value="AB_hydrolase_fold"/>
</dbReference>
<sequence length="510" mass="52780">MTAFVLVPGMFTDGHVWEATAARLGEAGAEAHPVRLEGPPGAADLDAHIAQVVTAIDAAGRDVVLVGHDYGMWPVLGAADLRADRIARIVFVDTAMPPEGSPALAAVPDQELRARLAERAGAGESGGVLPPPSGRAEWERWGSTAGVSDAALDRLTALARPQPLGTLLQPPRRTGAAASVPTTGVLCTAAGVNLALLQQLVDFGDPAMRALAAPGVTFFELPTGHWPMLSCPDDLAEALLGAAAGEGRRLVAAGAGKPPAHLRPFPLAVPEVPGDRRGDVDLYVPSGAGGPLPAVVFVHGGPVPAGARPTPREWPTLVGYARAAAARGVIGVTVDHRLHDVGAYPVAARDVADAVELVRSDPRVDAGRIALWFFSGGGPLSAEWLESPPAWLRAVGFSYPLLVPMPDWGLPKGRFRPVDAVCGAGDLPLVLLRAGREAPALAAGVEEFRTAVKDAGARLEVVDVPNGRHAFESLDPVEEWGDAVRYALDTVTGRLTEGAAPGQTGTPASR</sequence>
<dbReference type="RefSeq" id="WP_356758916.1">
    <property type="nucleotide sequence ID" value="NZ_JBHMAR010000002.1"/>
</dbReference>
<protein>
    <submittedName>
        <fullName evidence="4">Alpha/beta fold hydrolase</fullName>
    </submittedName>
</protein>
<evidence type="ECO:0000313" key="5">
    <source>
        <dbReference type="Proteomes" id="UP001589703"/>
    </source>
</evidence>
<reference evidence="4 5" key="1">
    <citation type="submission" date="2024-09" db="EMBL/GenBank/DDBJ databases">
        <authorList>
            <person name="Sun Q."/>
            <person name="Mori K."/>
        </authorList>
    </citation>
    <scope>NUCLEOTIDE SEQUENCE [LARGE SCALE GENOMIC DNA]</scope>
    <source>
        <strain evidence="4 5">JCM 10918</strain>
    </source>
</reference>
<name>A0ABV5V8I8_9ACTN</name>
<dbReference type="Gene3D" id="3.40.50.1820">
    <property type="entry name" value="alpha/beta hydrolase"/>
    <property type="match status" value="2"/>
</dbReference>
<dbReference type="Pfam" id="PF20434">
    <property type="entry name" value="BD-FAE"/>
    <property type="match status" value="1"/>
</dbReference>